<organism evidence="1 2">
    <name type="scientific">Salegentibacter salegens</name>
    <dbReference type="NCBI Taxonomy" id="143223"/>
    <lineage>
        <taxon>Bacteria</taxon>
        <taxon>Pseudomonadati</taxon>
        <taxon>Bacteroidota</taxon>
        <taxon>Flavobacteriia</taxon>
        <taxon>Flavobacteriales</taxon>
        <taxon>Flavobacteriaceae</taxon>
        <taxon>Salegentibacter</taxon>
    </lineage>
</organism>
<evidence type="ECO:0000313" key="1">
    <source>
        <dbReference type="EMBL" id="SHM73259.1"/>
    </source>
</evidence>
<dbReference type="STRING" id="143223.SAMN05878281_1747"/>
<dbReference type="Gene3D" id="3.40.50.2000">
    <property type="entry name" value="Glycogen Phosphorylase B"/>
    <property type="match status" value="2"/>
</dbReference>
<proteinExistence type="predicted"/>
<protein>
    <submittedName>
        <fullName evidence="1">Glycosyltransferase involved in cell wall bisynthesis</fullName>
    </submittedName>
</protein>
<keyword evidence="1" id="KW-0808">Transferase</keyword>
<gene>
    <name evidence="1" type="ORF">SAMN05878281_1747</name>
</gene>
<keyword evidence="2" id="KW-1185">Reference proteome</keyword>
<dbReference type="GO" id="GO:0016740">
    <property type="term" value="F:transferase activity"/>
    <property type="evidence" value="ECO:0007669"/>
    <property type="project" value="UniProtKB-KW"/>
</dbReference>
<sequence length="382" mass="45364">MADILHIIKTNYYKNDSRLTKWVDSLSMENLKSEVFILQDNNKQKKWKEGDNKIIATRLHSRKYFKQRKGYLFKVPELALRTIKQINSSNASLIVFHDMQQILTLFYFCLVNRQKTKRKKIVWDLHELPHEVLTKNYFSRKIIRFILSTVDLLIYTNIERREYILQKFRHSEKRFLVLNNYTDQSYSKTSRAAVPTKLENWLDNRRYILWLGNAGINRNFLFALKSLKEYSDKFKLVVLGNIEPEIRDYIIKNNLQEFIFSTFVPQDEMINYIDNAFFSIVLYKNSSPNNFYCEPNRLYQLTAREVPIICGNNPPMKSFVQEFKAGIVLPDDGSNIDNLRVALKKMIKYQNQFVGNLEKADITDSHSWESQFSKVIKTLKEL</sequence>
<evidence type="ECO:0000313" key="2">
    <source>
        <dbReference type="Proteomes" id="UP000190235"/>
    </source>
</evidence>
<dbReference type="Proteomes" id="UP000190235">
    <property type="component" value="Chromosome I"/>
</dbReference>
<accession>A0A1M7L5P9</accession>
<reference evidence="2" key="1">
    <citation type="submission" date="2016-11" db="EMBL/GenBank/DDBJ databases">
        <authorList>
            <person name="Varghese N."/>
            <person name="Submissions S."/>
        </authorList>
    </citation>
    <scope>NUCLEOTIDE SEQUENCE [LARGE SCALE GENOMIC DNA]</scope>
    <source>
        <strain evidence="2">ACAM 48</strain>
    </source>
</reference>
<dbReference type="SUPFAM" id="SSF53756">
    <property type="entry name" value="UDP-Glycosyltransferase/glycogen phosphorylase"/>
    <property type="match status" value="1"/>
</dbReference>
<name>A0A1M7L5P9_9FLAO</name>
<dbReference type="RefSeq" id="WP_079734886.1">
    <property type="nucleotide sequence ID" value="NZ_LT670848.1"/>
</dbReference>
<dbReference type="AlphaFoldDB" id="A0A1M7L5P9"/>
<dbReference type="EMBL" id="LT670848">
    <property type="protein sequence ID" value="SHM73259.1"/>
    <property type="molecule type" value="Genomic_DNA"/>
</dbReference>